<reference evidence="1" key="2">
    <citation type="journal article" date="2015" name="Data Brief">
        <title>Shoot transcriptome of the giant reed, Arundo donax.</title>
        <authorList>
            <person name="Barrero R.A."/>
            <person name="Guerrero F.D."/>
            <person name="Moolhuijzen P."/>
            <person name="Goolsby J.A."/>
            <person name="Tidwell J."/>
            <person name="Bellgard S.E."/>
            <person name="Bellgard M.I."/>
        </authorList>
    </citation>
    <scope>NUCLEOTIDE SEQUENCE</scope>
    <source>
        <tissue evidence="1">Shoot tissue taken approximately 20 cm above the soil surface</tissue>
    </source>
</reference>
<dbReference type="AlphaFoldDB" id="A0A0A9CS61"/>
<evidence type="ECO:0000313" key="1">
    <source>
        <dbReference type="EMBL" id="JAD77273.1"/>
    </source>
</evidence>
<organism evidence="1">
    <name type="scientific">Arundo donax</name>
    <name type="common">Giant reed</name>
    <name type="synonym">Donax arundinaceus</name>
    <dbReference type="NCBI Taxonomy" id="35708"/>
    <lineage>
        <taxon>Eukaryota</taxon>
        <taxon>Viridiplantae</taxon>
        <taxon>Streptophyta</taxon>
        <taxon>Embryophyta</taxon>
        <taxon>Tracheophyta</taxon>
        <taxon>Spermatophyta</taxon>
        <taxon>Magnoliopsida</taxon>
        <taxon>Liliopsida</taxon>
        <taxon>Poales</taxon>
        <taxon>Poaceae</taxon>
        <taxon>PACMAD clade</taxon>
        <taxon>Arundinoideae</taxon>
        <taxon>Arundineae</taxon>
        <taxon>Arundo</taxon>
    </lineage>
</organism>
<reference evidence="1" key="1">
    <citation type="submission" date="2014-09" db="EMBL/GenBank/DDBJ databases">
        <authorList>
            <person name="Magalhaes I.L.F."/>
            <person name="Oliveira U."/>
            <person name="Santos F.R."/>
            <person name="Vidigal T.H.D.A."/>
            <person name="Brescovit A.D."/>
            <person name="Santos A.J."/>
        </authorList>
    </citation>
    <scope>NUCLEOTIDE SEQUENCE</scope>
    <source>
        <tissue evidence="1">Shoot tissue taken approximately 20 cm above the soil surface</tissue>
    </source>
</reference>
<proteinExistence type="predicted"/>
<name>A0A0A9CS61_ARUDO</name>
<sequence length="152" mass="16337">MMPAWSPREWSGAAASHVPGHCEPSDIHVAFTAADAGTASGANAPAMASSCFRLLARSSSPALYASERRRMASGSEFTRTLNSSYSRFTFRRSRTKSTLTLFLGKSLFWPKYASGQRGSTACFRQKGTHVRAKLAVSASASKVRSAPPSSER</sequence>
<protein>
    <submittedName>
        <fullName evidence="1">Uncharacterized protein</fullName>
    </submittedName>
</protein>
<accession>A0A0A9CS61</accession>
<dbReference type="EMBL" id="GBRH01220622">
    <property type="protein sequence ID" value="JAD77273.1"/>
    <property type="molecule type" value="Transcribed_RNA"/>
</dbReference>